<comment type="catalytic activity">
    <reaction evidence="3">
        <text>DNA(n) + a 2'-deoxyribonucleoside 5'-triphosphate = DNA(n+1) + diphosphate</text>
        <dbReference type="Rhea" id="RHEA:22508"/>
        <dbReference type="Rhea" id="RHEA-COMP:17339"/>
        <dbReference type="Rhea" id="RHEA-COMP:17340"/>
        <dbReference type="ChEBI" id="CHEBI:33019"/>
        <dbReference type="ChEBI" id="CHEBI:61560"/>
        <dbReference type="ChEBI" id="CHEBI:173112"/>
        <dbReference type="EC" id="2.7.7.7"/>
    </reaction>
</comment>
<dbReference type="GO" id="GO:0006261">
    <property type="term" value="P:DNA-templated DNA replication"/>
    <property type="evidence" value="ECO:0007669"/>
    <property type="project" value="TreeGrafter"/>
</dbReference>
<dbReference type="InterPro" id="IPR027417">
    <property type="entry name" value="P-loop_NTPase"/>
</dbReference>
<dbReference type="EC" id="2.7.7.7" evidence="1"/>
<reference evidence="4 5" key="1">
    <citation type="submission" date="2013-07" db="EMBL/GenBank/DDBJ databases">
        <title>Draft genome sequence of Pseudoalteromonas luteoviolacea 2ta16.</title>
        <authorList>
            <person name="Allen E.E."/>
            <person name="Azam F."/>
            <person name="Podell S."/>
        </authorList>
    </citation>
    <scope>NUCLEOTIDE SEQUENCE [LARGE SCALE GENOMIC DNA]</scope>
    <source>
        <strain evidence="4 5">2ta16</strain>
    </source>
</reference>
<evidence type="ECO:0000313" key="4">
    <source>
        <dbReference type="EMBL" id="ESP93192.1"/>
    </source>
</evidence>
<dbReference type="PANTHER" id="PTHR11669">
    <property type="entry name" value="REPLICATION FACTOR C / DNA POLYMERASE III GAMMA-TAU SUBUNIT"/>
    <property type="match status" value="1"/>
</dbReference>
<dbReference type="PATRIC" id="fig|1353533.3.peg.2383"/>
<dbReference type="EMBL" id="AUSV01000037">
    <property type="protein sequence ID" value="ESP93192.1"/>
    <property type="molecule type" value="Genomic_DNA"/>
</dbReference>
<dbReference type="InterPro" id="IPR004622">
    <property type="entry name" value="DNA_pol_HolB"/>
</dbReference>
<evidence type="ECO:0000313" key="5">
    <source>
        <dbReference type="Proteomes" id="UP000017820"/>
    </source>
</evidence>
<keyword evidence="2" id="KW-0808">Transferase</keyword>
<dbReference type="Pfam" id="PF13177">
    <property type="entry name" value="DNA_pol3_delta2"/>
    <property type="match status" value="1"/>
</dbReference>
<comment type="caution">
    <text evidence="4">The sequence shown here is derived from an EMBL/GenBank/DDBJ whole genome shotgun (WGS) entry which is preliminary data.</text>
</comment>
<dbReference type="PANTHER" id="PTHR11669:SF8">
    <property type="entry name" value="DNA POLYMERASE III SUBUNIT DELTA"/>
    <property type="match status" value="1"/>
</dbReference>
<dbReference type="GO" id="GO:0009360">
    <property type="term" value="C:DNA polymerase III complex"/>
    <property type="evidence" value="ECO:0007669"/>
    <property type="project" value="TreeGrafter"/>
</dbReference>
<proteinExistence type="predicted"/>
<dbReference type="NCBIfam" id="TIGR00678">
    <property type="entry name" value="holB"/>
    <property type="match status" value="1"/>
</dbReference>
<dbReference type="AlphaFoldDB" id="V4JDP2"/>
<name>V4JDP2_PSEL2</name>
<organism evidence="4 5">
    <name type="scientific">Pseudoalteromonas luteoviolacea (strain 2ta16)</name>
    <dbReference type="NCBI Taxonomy" id="1353533"/>
    <lineage>
        <taxon>Bacteria</taxon>
        <taxon>Pseudomonadati</taxon>
        <taxon>Pseudomonadota</taxon>
        <taxon>Gammaproteobacteria</taxon>
        <taxon>Alteromonadales</taxon>
        <taxon>Pseudoalteromonadaceae</taxon>
        <taxon>Pseudoalteromonas</taxon>
    </lineage>
</organism>
<keyword evidence="2" id="KW-0548">Nucleotidyltransferase</keyword>
<accession>V4JDP2</accession>
<protein>
    <recommendedName>
        <fullName evidence="1">DNA-directed DNA polymerase</fullName>
        <ecNumber evidence="1">2.7.7.7</ecNumber>
    </recommendedName>
</protein>
<evidence type="ECO:0000256" key="2">
    <source>
        <dbReference type="ARBA" id="ARBA00022932"/>
    </source>
</evidence>
<dbReference type="SUPFAM" id="SSF52540">
    <property type="entry name" value="P-loop containing nucleoside triphosphate hydrolases"/>
    <property type="match status" value="1"/>
</dbReference>
<dbReference type="Proteomes" id="UP000017820">
    <property type="component" value="Unassembled WGS sequence"/>
</dbReference>
<dbReference type="InterPro" id="IPR050238">
    <property type="entry name" value="DNA_Rep/Repair_Clamp_Loader"/>
</dbReference>
<sequence length="303" mass="33942">MYPWLEPVQFRMQESFARSRFHHAQLIHGLQGVGKSELSRALSEGLLCVNSVEALSSCGVCKSCLLIKAQNHPDLLYLSADSSSIGVDEIRTLNEFVFHSAQQGGNKVVVIEQIEKMTESAANALLKTLEEPAAKRYILMTCNDVSKVKATVLSRCNQVQVSITDKRVSQQWLAEQGISSSAYPWVDIFSDQPLLLSKWAQLEVISEVDYLWKVSHDIASISDVNALETTLTKDASLLSVFARFLMQVIKQQLTAQNIGFVQFHNCTVQIEKYMSDHHRILGINKTLSLSNLVFGLQRVLKQD</sequence>
<dbReference type="Gene3D" id="3.40.50.300">
    <property type="entry name" value="P-loop containing nucleotide triphosphate hydrolases"/>
    <property type="match status" value="1"/>
</dbReference>
<dbReference type="GO" id="GO:0008408">
    <property type="term" value="F:3'-5' exonuclease activity"/>
    <property type="evidence" value="ECO:0007669"/>
    <property type="project" value="InterPro"/>
</dbReference>
<dbReference type="GO" id="GO:0003887">
    <property type="term" value="F:DNA-directed DNA polymerase activity"/>
    <property type="evidence" value="ECO:0007669"/>
    <property type="project" value="UniProtKB-KW"/>
</dbReference>
<evidence type="ECO:0000256" key="3">
    <source>
        <dbReference type="ARBA" id="ARBA00049244"/>
    </source>
</evidence>
<keyword evidence="2" id="KW-0239">DNA-directed DNA polymerase</keyword>
<gene>
    <name evidence="4" type="ORF">PL2TA16_03413</name>
</gene>
<evidence type="ECO:0000256" key="1">
    <source>
        <dbReference type="ARBA" id="ARBA00012417"/>
    </source>
</evidence>
<dbReference type="RefSeq" id="WP_023399291.1">
    <property type="nucleotide sequence ID" value="NZ_AUSV01000037.1"/>
</dbReference>